<evidence type="ECO:0000256" key="1">
    <source>
        <dbReference type="HAMAP-Rule" id="MF_04116"/>
    </source>
</evidence>
<accession>A0A410T5D4</accession>
<organism evidence="3 4">
    <name type="scientific">Acinetobacter phage Henu6</name>
    <dbReference type="NCBI Taxonomy" id="2500136"/>
    <lineage>
        <taxon>Viruses</taxon>
        <taxon>Duplodnaviria</taxon>
        <taxon>Heunggongvirae</taxon>
        <taxon>Uroviricota</taxon>
        <taxon>Caudoviricetes</taxon>
        <taxon>Pantevenvirales</taxon>
        <taxon>Straboviridae</taxon>
        <taxon>Twarogvirinae</taxon>
        <taxon>Zedzedvirus</taxon>
        <taxon>Zedzedvirus zz1</taxon>
    </lineage>
</organism>
<name>A0A410T5D4_9CAUD</name>
<evidence type="ECO:0000313" key="3">
    <source>
        <dbReference type="EMBL" id="QAU03859.1"/>
    </source>
</evidence>
<protein>
    <recommendedName>
        <fullName evidence="1">Highly immunogenic outer capsid protein</fullName>
        <shortName evidence="1">Hoc</shortName>
    </recommendedName>
</protein>
<comment type="similarity">
    <text evidence="1">Belongs to the Tevenvirinae Hoc family.</text>
</comment>
<feature type="region of interest" description="Interaction with the major capsid protein" evidence="1">
    <location>
        <begin position="450"/>
        <end position="454"/>
    </location>
</feature>
<dbReference type="PROSITE" id="PS50835">
    <property type="entry name" value="IG_LIKE"/>
    <property type="match status" value="2"/>
</dbReference>
<dbReference type="InterPro" id="IPR007110">
    <property type="entry name" value="Ig-like_dom"/>
</dbReference>
<evidence type="ECO:0000259" key="2">
    <source>
        <dbReference type="PROSITE" id="PS50835"/>
    </source>
</evidence>
<dbReference type="EMBL" id="MK240351">
    <property type="protein sequence ID" value="QAU03859.1"/>
    <property type="molecule type" value="Genomic_DNA"/>
</dbReference>
<dbReference type="HAMAP" id="MF_04116">
    <property type="entry name" value="HOC_T4"/>
    <property type="match status" value="1"/>
</dbReference>
<keyword evidence="1" id="KW-0167">Capsid protein</keyword>
<gene>
    <name evidence="3" type="ORF">Henu6_gp5</name>
</gene>
<feature type="domain" description="Ig-like" evidence="2">
    <location>
        <begin position="201"/>
        <end position="282"/>
    </location>
</feature>
<evidence type="ECO:0000313" key="4">
    <source>
        <dbReference type="Proteomes" id="UP000289169"/>
    </source>
</evidence>
<sequence>MIYRKFQYILMIKLSPWGELLTAVHNITGLDLIENSDELTIHKPIWYLDNNIVESIKENELAIPATHPGKHTIKGVIKLSHPDYVNQELTLEKSFTMTTEPRIMATTVKITPVAASIATGKSQLFTATVSGTEEIPDAITTYVWTVDGAAQDSTASTMTYKPAKAGTYSVKVIATTKAQDTEDSIAEDTVTLTVEDNVMNLTVLLTTDKELVTIGDQYTLTCEVTGAPEGATIDYDWGSASTNKTKSIALIAAKNSQTSYTCKVTVKAPNYQDGIATSNAVQITIKNKTMSPTVVIATETPVIKLGESYTITSAVNGIPEGATVEYKWSDNSTGNTLTKTPTEAGTETVKLTVAVSATDYDSVTVTSNELAISVKTIEVPEECPLVYVHPLPQRNSAYIWAGWWVMDAIEKLTKDGKDWKSATKEDSPYYCHLAVLAKMLDDFPEVDVQESRNGRIIHRSAFEVGIIY</sequence>
<dbReference type="InterPro" id="IPR013783">
    <property type="entry name" value="Ig-like_fold"/>
</dbReference>
<feature type="domain" description="Ig-like" evidence="2">
    <location>
        <begin position="101"/>
        <end position="186"/>
    </location>
</feature>
<reference evidence="3 4" key="1">
    <citation type="submission" date="2018-11" db="EMBL/GenBank/DDBJ databases">
        <authorList>
            <person name="Teng T."/>
        </authorList>
    </citation>
    <scope>NUCLEOTIDE SEQUENCE [LARGE SCALE GENOMIC DNA]</scope>
</reference>
<dbReference type="Gene3D" id="2.60.40.10">
    <property type="entry name" value="Immunoglobulins"/>
    <property type="match status" value="2"/>
</dbReference>
<dbReference type="CDD" id="cd00146">
    <property type="entry name" value="PKD"/>
    <property type="match status" value="2"/>
</dbReference>
<dbReference type="InterPro" id="IPR038998">
    <property type="entry name" value="HOC"/>
</dbReference>
<dbReference type="InterPro" id="IPR035986">
    <property type="entry name" value="PKD_dom_sf"/>
</dbReference>
<proteinExistence type="inferred from homology"/>
<comment type="function">
    <text evidence="1">Capsid decoration protein that binds as a monomer at the center of each major capsid protein hexamer once maturation and expension of the capsid has occured. It only has a marginal effect on head stability. Dispensable for the head morphogenesis and phage infection.</text>
</comment>
<dbReference type="Proteomes" id="UP000289169">
    <property type="component" value="Segment"/>
</dbReference>
<dbReference type="GO" id="GO:0098021">
    <property type="term" value="C:viral capsid, decoration"/>
    <property type="evidence" value="ECO:0007669"/>
    <property type="project" value="UniProtKB-UniRule"/>
</dbReference>
<dbReference type="InterPro" id="IPR022409">
    <property type="entry name" value="PKD/Chitinase_dom"/>
</dbReference>
<comment type="subcellular location">
    <subcellularLocation>
        <location evidence="1">Virion</location>
    </subcellularLocation>
</comment>
<dbReference type="SMART" id="SM00089">
    <property type="entry name" value="PKD"/>
    <property type="match status" value="2"/>
</dbReference>
<comment type="subunit">
    <text evidence="1">Monomer. Interacts with the major capsid protein; one hoc molecule associates with each hexamer facet.</text>
</comment>
<dbReference type="SUPFAM" id="SSF49299">
    <property type="entry name" value="PKD domain"/>
    <property type="match status" value="1"/>
</dbReference>
<keyword evidence="1" id="KW-0946">Virion</keyword>